<dbReference type="STRING" id="210143.A0A1R3J362"/>
<feature type="repeat" description="RCC1" evidence="2">
    <location>
        <begin position="162"/>
        <end position="255"/>
    </location>
</feature>
<evidence type="ECO:0000313" key="6">
    <source>
        <dbReference type="Proteomes" id="UP000188268"/>
    </source>
</evidence>
<dbReference type="InterPro" id="IPR051210">
    <property type="entry name" value="Ub_ligase/GEF_domain"/>
</dbReference>
<reference evidence="5 6" key="1">
    <citation type="submission" date="2013-09" db="EMBL/GenBank/DDBJ databases">
        <title>Corchorus capsularis genome sequencing.</title>
        <authorList>
            <person name="Alam M."/>
            <person name="Haque M.S."/>
            <person name="Islam M.S."/>
            <person name="Emdad E.M."/>
            <person name="Islam M.M."/>
            <person name="Ahmed B."/>
            <person name="Halim A."/>
            <person name="Hossen Q.M.M."/>
            <person name="Hossain M.Z."/>
            <person name="Ahmed R."/>
            <person name="Khan M.M."/>
            <person name="Islam R."/>
            <person name="Rashid M.M."/>
            <person name="Khan S.A."/>
            <person name="Rahman M.S."/>
            <person name="Alam M."/>
        </authorList>
    </citation>
    <scope>NUCLEOTIDE SEQUENCE [LARGE SCALE GENOMIC DNA]</scope>
    <source>
        <strain evidence="6">cv. CVL-1</strain>
        <tissue evidence="5">Whole seedling</tissue>
    </source>
</reference>
<dbReference type="OMA" id="SWNEPKR"/>
<feature type="repeat" description="RCC1" evidence="2">
    <location>
        <begin position="363"/>
        <end position="414"/>
    </location>
</feature>
<dbReference type="Pfam" id="PF25390">
    <property type="entry name" value="WD40_RLD"/>
    <property type="match status" value="1"/>
</dbReference>
<evidence type="ECO:0000256" key="3">
    <source>
        <dbReference type="SAM" id="MobiDB-lite"/>
    </source>
</evidence>
<dbReference type="Gene3D" id="2.130.10.30">
    <property type="entry name" value="Regulator of chromosome condensation 1/beta-lactamase-inhibitor protein II"/>
    <property type="match status" value="2"/>
</dbReference>
<feature type="region of interest" description="Disordered" evidence="3">
    <location>
        <begin position="1"/>
        <end position="30"/>
    </location>
</feature>
<dbReference type="InterPro" id="IPR009091">
    <property type="entry name" value="RCC1/BLIP-II"/>
</dbReference>
<dbReference type="EMBL" id="AWWV01008772">
    <property type="protein sequence ID" value="OMO89277.1"/>
    <property type="molecule type" value="Genomic_DNA"/>
</dbReference>
<keyword evidence="1" id="KW-0677">Repeat</keyword>
<feature type="repeat" description="RCC1" evidence="2">
    <location>
        <begin position="109"/>
        <end position="161"/>
    </location>
</feature>
<dbReference type="PROSITE" id="PS50012">
    <property type="entry name" value="RCC1_3"/>
    <property type="match status" value="7"/>
</dbReference>
<dbReference type="Gramene" id="OMO89277">
    <property type="protein sequence ID" value="OMO89277"/>
    <property type="gene ID" value="CCACVL1_07939"/>
</dbReference>
<feature type="repeat" description="RCC1" evidence="2">
    <location>
        <begin position="313"/>
        <end position="362"/>
    </location>
</feature>
<dbReference type="OrthoDB" id="8068875at2759"/>
<evidence type="ECO:0000259" key="4">
    <source>
        <dbReference type="Pfam" id="PF25390"/>
    </source>
</evidence>
<accession>A0A1R3J362</accession>
<dbReference type="Proteomes" id="UP000188268">
    <property type="component" value="Unassembled WGS sequence"/>
</dbReference>
<dbReference type="AlphaFoldDB" id="A0A1R3J362"/>
<feature type="repeat" description="RCC1" evidence="2">
    <location>
        <begin position="1"/>
        <end position="53"/>
    </location>
</feature>
<dbReference type="PRINTS" id="PR00633">
    <property type="entry name" value="RCCNDNSATION"/>
</dbReference>
<protein>
    <submittedName>
        <fullName evidence="5">Regulator of chromosome condensation, RCC1</fullName>
    </submittedName>
</protein>
<dbReference type="PROSITE" id="PS00626">
    <property type="entry name" value="RCC1_2"/>
    <property type="match status" value="2"/>
</dbReference>
<comment type="caution">
    <text evidence="5">The sequence shown here is derived from an EMBL/GenBank/DDBJ whole genome shotgun (WGS) entry which is preliminary data.</text>
</comment>
<dbReference type="PANTHER" id="PTHR22870:SF365">
    <property type="entry name" value="REGULATOR OF CHROMOSOME CONDENSATION (CELL CYCLE REGULATORY PROTEIN)-RELATED"/>
    <property type="match status" value="1"/>
</dbReference>
<dbReference type="PANTHER" id="PTHR22870">
    <property type="entry name" value="REGULATOR OF CHROMOSOME CONDENSATION"/>
    <property type="match status" value="1"/>
</dbReference>
<evidence type="ECO:0000256" key="2">
    <source>
        <dbReference type="PROSITE-ProRule" id="PRU00235"/>
    </source>
</evidence>
<feature type="domain" description="RCC1-like" evidence="4">
    <location>
        <begin position="1"/>
        <end position="409"/>
    </location>
</feature>
<feature type="repeat" description="RCC1" evidence="2">
    <location>
        <begin position="54"/>
        <end position="108"/>
    </location>
</feature>
<evidence type="ECO:0000313" key="5">
    <source>
        <dbReference type="EMBL" id="OMO89277.1"/>
    </source>
</evidence>
<gene>
    <name evidence="5" type="ORF">CCACVL1_07939</name>
</gene>
<sequence length="414" mass="43535">MSFGDGAQGALGLPDSEMGPGGDAYEPTRVSGLPSDITSISAGHYHSLAIDSHGGLWAWGRNQEGQLGRDPLASRDSWNEPKRVEGLDHVNVCAAFASGVTSAAIGDDGSLWVWGKSKRGQLGLGKGITEAVIPRRVDTLAGEKIVKVSFGWGHALAQTIDGKLLGWGYSADGRIGKVGEPLEVSLLDSNASTSMDNQQFSPSALDVAEQVVLQGMEREKDMPIIWEPQLVEELQGLEVKDIACGLDHSLVLCSNGTLLSSGSNVYGQLGRVKQDLGMLPVDLSFYPVSVASGLGHSLAICEVGASGAEGAGRSVVSWGWNQNSQLGRPGQESLPLIIEGLQGETPVSVSGGRVHSIALTSEGQVWVWGCGKNGRLGLGSSSDEVEPILLDYLEDFQVLQAVSGFDHNLVLIAE</sequence>
<keyword evidence="6" id="KW-1185">Reference proteome</keyword>
<name>A0A1R3J362_COCAP</name>
<proteinExistence type="predicted"/>
<evidence type="ECO:0000256" key="1">
    <source>
        <dbReference type="ARBA" id="ARBA00022737"/>
    </source>
</evidence>
<dbReference type="InterPro" id="IPR000408">
    <property type="entry name" value="Reg_chr_condens"/>
</dbReference>
<dbReference type="InterPro" id="IPR058923">
    <property type="entry name" value="RCC1-like_dom"/>
</dbReference>
<feature type="repeat" description="RCC1" evidence="2">
    <location>
        <begin position="256"/>
        <end position="303"/>
    </location>
</feature>
<dbReference type="SUPFAM" id="SSF50985">
    <property type="entry name" value="RCC1/BLIP-II"/>
    <property type="match status" value="1"/>
</dbReference>
<organism evidence="5 6">
    <name type="scientific">Corchorus capsularis</name>
    <name type="common">Jute</name>
    <dbReference type="NCBI Taxonomy" id="210143"/>
    <lineage>
        <taxon>Eukaryota</taxon>
        <taxon>Viridiplantae</taxon>
        <taxon>Streptophyta</taxon>
        <taxon>Embryophyta</taxon>
        <taxon>Tracheophyta</taxon>
        <taxon>Spermatophyta</taxon>
        <taxon>Magnoliopsida</taxon>
        <taxon>eudicotyledons</taxon>
        <taxon>Gunneridae</taxon>
        <taxon>Pentapetalae</taxon>
        <taxon>rosids</taxon>
        <taxon>malvids</taxon>
        <taxon>Malvales</taxon>
        <taxon>Malvaceae</taxon>
        <taxon>Grewioideae</taxon>
        <taxon>Apeibeae</taxon>
        <taxon>Corchorus</taxon>
    </lineage>
</organism>